<gene>
    <name evidence="1" type="ORF">M5K25_018782</name>
</gene>
<evidence type="ECO:0000313" key="2">
    <source>
        <dbReference type="Proteomes" id="UP001552299"/>
    </source>
</evidence>
<dbReference type="EMBL" id="JANQDX010000015">
    <property type="protein sequence ID" value="KAL0910701.1"/>
    <property type="molecule type" value="Genomic_DNA"/>
</dbReference>
<sequence>MTGLRTQPCVRCRIEKFSVSQALSFSSTLAIAGVQSLKSLRIHLLRIGDFEQEKSDLWWTITNGSGYFFCIPSV</sequence>
<reference evidence="1 2" key="1">
    <citation type="journal article" date="2024" name="Plant Biotechnol. J.">
        <title>Dendrobium thyrsiflorum genome and its molecular insights into genes involved in important horticultural traits.</title>
        <authorList>
            <person name="Chen B."/>
            <person name="Wang J.Y."/>
            <person name="Zheng P.J."/>
            <person name="Li K.L."/>
            <person name="Liang Y.M."/>
            <person name="Chen X.F."/>
            <person name="Zhang C."/>
            <person name="Zhao X."/>
            <person name="He X."/>
            <person name="Zhang G.Q."/>
            <person name="Liu Z.J."/>
            <person name="Xu Q."/>
        </authorList>
    </citation>
    <scope>NUCLEOTIDE SEQUENCE [LARGE SCALE GENOMIC DNA]</scope>
    <source>
        <strain evidence="1">GZMU011</strain>
    </source>
</reference>
<evidence type="ECO:0000313" key="1">
    <source>
        <dbReference type="EMBL" id="KAL0910701.1"/>
    </source>
</evidence>
<organism evidence="1 2">
    <name type="scientific">Dendrobium thyrsiflorum</name>
    <name type="common">Pinecone-like raceme dendrobium</name>
    <name type="synonym">Orchid</name>
    <dbReference type="NCBI Taxonomy" id="117978"/>
    <lineage>
        <taxon>Eukaryota</taxon>
        <taxon>Viridiplantae</taxon>
        <taxon>Streptophyta</taxon>
        <taxon>Embryophyta</taxon>
        <taxon>Tracheophyta</taxon>
        <taxon>Spermatophyta</taxon>
        <taxon>Magnoliopsida</taxon>
        <taxon>Liliopsida</taxon>
        <taxon>Asparagales</taxon>
        <taxon>Orchidaceae</taxon>
        <taxon>Epidendroideae</taxon>
        <taxon>Malaxideae</taxon>
        <taxon>Dendrobiinae</taxon>
        <taxon>Dendrobium</taxon>
    </lineage>
</organism>
<comment type="caution">
    <text evidence="1">The sequence shown here is derived from an EMBL/GenBank/DDBJ whole genome shotgun (WGS) entry which is preliminary data.</text>
</comment>
<keyword evidence="2" id="KW-1185">Reference proteome</keyword>
<dbReference type="AlphaFoldDB" id="A0ABD0UK28"/>
<proteinExistence type="predicted"/>
<name>A0ABD0UK28_DENTH</name>
<protein>
    <submittedName>
        <fullName evidence="1">Uncharacterized protein</fullName>
    </submittedName>
</protein>
<dbReference type="Proteomes" id="UP001552299">
    <property type="component" value="Unassembled WGS sequence"/>
</dbReference>
<accession>A0ABD0UK28</accession>